<reference evidence="3 4" key="1">
    <citation type="submission" date="2020-08" db="EMBL/GenBank/DDBJ databases">
        <title>Bridging the membrane lipid divide: bacteria of the FCB group superphylum have the potential to synthesize archaeal ether lipids.</title>
        <authorList>
            <person name="Villanueva L."/>
            <person name="Von Meijenfeldt F.A.B."/>
            <person name="Westbye A.B."/>
            <person name="Yadav S."/>
            <person name="Hopmans E.C."/>
            <person name="Dutilh B.E."/>
            <person name="Sinninghe Damste J.S."/>
        </authorList>
    </citation>
    <scope>NUCLEOTIDE SEQUENCE [LARGE SCALE GENOMIC DNA]</scope>
    <source>
        <strain evidence="3">NIOZ-UU30</strain>
    </source>
</reference>
<sequence>MVLRNLVCWLFIVVVIIGISAVKTHKKQKKIRTVNKKIVTVKIQSPSPLTQELFETRPEYNPASVFLKKAEQLFHPIIVQAANRYQVDAALIKAIIMAESGYNPMAISKRGAIGLMQLMPDTAESLGVEDSFNPKHNIDGGVRYFKQLVLQFDGNVKLALAAYNAGSSNVRFYQGIPPFKATQFYIQKVFKFFHIYKNRKATETGRA</sequence>
<dbReference type="InterPro" id="IPR008258">
    <property type="entry name" value="Transglycosylase_SLT_dom_1"/>
</dbReference>
<dbReference type="Proteomes" id="UP000603434">
    <property type="component" value="Unassembled WGS sequence"/>
</dbReference>
<dbReference type="PROSITE" id="PS00922">
    <property type="entry name" value="TRANSGLYCOSYLASE"/>
    <property type="match status" value="1"/>
</dbReference>
<dbReference type="InterPro" id="IPR000189">
    <property type="entry name" value="Transglyc_AS"/>
</dbReference>
<comment type="caution">
    <text evidence="3">The sequence shown here is derived from an EMBL/GenBank/DDBJ whole genome shotgun (WGS) entry which is preliminary data.</text>
</comment>
<dbReference type="GO" id="GO:0016020">
    <property type="term" value="C:membrane"/>
    <property type="evidence" value="ECO:0007669"/>
    <property type="project" value="InterPro"/>
</dbReference>
<evidence type="ECO:0000256" key="1">
    <source>
        <dbReference type="ARBA" id="ARBA00007734"/>
    </source>
</evidence>
<dbReference type="AlphaFoldDB" id="A0A8J6TNI8"/>
<dbReference type="Pfam" id="PF01464">
    <property type="entry name" value="SLT"/>
    <property type="match status" value="1"/>
</dbReference>
<dbReference type="InterPro" id="IPR023346">
    <property type="entry name" value="Lysozyme-like_dom_sf"/>
</dbReference>
<dbReference type="EMBL" id="JACNJH010000200">
    <property type="protein sequence ID" value="MBC8362526.1"/>
    <property type="molecule type" value="Genomic_DNA"/>
</dbReference>
<dbReference type="GO" id="GO:0008933">
    <property type="term" value="F:peptidoglycan lytic transglycosylase activity"/>
    <property type="evidence" value="ECO:0007669"/>
    <property type="project" value="InterPro"/>
</dbReference>
<protein>
    <submittedName>
        <fullName evidence="3">Lytic transglycosylase domain-containing protein</fullName>
    </submittedName>
</protein>
<dbReference type="GO" id="GO:0000270">
    <property type="term" value="P:peptidoglycan metabolic process"/>
    <property type="evidence" value="ECO:0007669"/>
    <property type="project" value="InterPro"/>
</dbReference>
<gene>
    <name evidence="3" type="ORF">H8E23_14135</name>
</gene>
<evidence type="ECO:0000313" key="4">
    <source>
        <dbReference type="Proteomes" id="UP000603434"/>
    </source>
</evidence>
<dbReference type="PANTHER" id="PTHR37423:SF2">
    <property type="entry name" value="MEMBRANE-BOUND LYTIC MUREIN TRANSGLYCOSYLASE C"/>
    <property type="match status" value="1"/>
</dbReference>
<comment type="similarity">
    <text evidence="1">Belongs to the transglycosylase Slt family.</text>
</comment>
<evidence type="ECO:0000313" key="3">
    <source>
        <dbReference type="EMBL" id="MBC8362526.1"/>
    </source>
</evidence>
<proteinExistence type="inferred from homology"/>
<dbReference type="CDD" id="cd00254">
    <property type="entry name" value="LT-like"/>
    <property type="match status" value="1"/>
</dbReference>
<feature type="domain" description="Transglycosylase SLT" evidence="2">
    <location>
        <begin position="78"/>
        <end position="180"/>
    </location>
</feature>
<dbReference type="SUPFAM" id="SSF53955">
    <property type="entry name" value="Lysozyme-like"/>
    <property type="match status" value="1"/>
</dbReference>
<organism evidence="3 4">
    <name type="scientific">Candidatus Desulfatibia profunda</name>
    <dbReference type="NCBI Taxonomy" id="2841695"/>
    <lineage>
        <taxon>Bacteria</taxon>
        <taxon>Pseudomonadati</taxon>
        <taxon>Thermodesulfobacteriota</taxon>
        <taxon>Desulfobacteria</taxon>
        <taxon>Desulfobacterales</taxon>
        <taxon>Desulfobacterales incertae sedis</taxon>
        <taxon>Candidatus Desulfatibia</taxon>
    </lineage>
</organism>
<evidence type="ECO:0000259" key="2">
    <source>
        <dbReference type="Pfam" id="PF01464"/>
    </source>
</evidence>
<accession>A0A8J6TNI8</accession>
<dbReference type="PANTHER" id="PTHR37423">
    <property type="entry name" value="SOLUBLE LYTIC MUREIN TRANSGLYCOSYLASE-RELATED"/>
    <property type="match status" value="1"/>
</dbReference>
<name>A0A8J6TNI8_9BACT</name>
<dbReference type="Gene3D" id="1.10.530.10">
    <property type="match status" value="1"/>
</dbReference>